<dbReference type="RefSeq" id="WP_236650149.1">
    <property type="nucleotide sequence ID" value="NZ_BAAABQ010000022.1"/>
</dbReference>
<name>A0ABR6BQ59_9PSEU</name>
<gene>
    <name evidence="2" type="ORF">BC739_006262</name>
</gene>
<feature type="chain" id="PRO_5046780386" description="Transposase" evidence="1">
    <location>
        <begin position="20"/>
        <end position="50"/>
    </location>
</feature>
<evidence type="ECO:0000313" key="3">
    <source>
        <dbReference type="Proteomes" id="UP000517916"/>
    </source>
</evidence>
<accession>A0ABR6BQ59</accession>
<evidence type="ECO:0000313" key="2">
    <source>
        <dbReference type="EMBL" id="MBA8929044.1"/>
    </source>
</evidence>
<protein>
    <recommendedName>
        <fullName evidence="4">Transposase</fullName>
    </recommendedName>
</protein>
<comment type="caution">
    <text evidence="2">The sequence shown here is derived from an EMBL/GenBank/DDBJ whole genome shotgun (WGS) entry which is preliminary data.</text>
</comment>
<dbReference type="Proteomes" id="UP000517916">
    <property type="component" value="Unassembled WGS sequence"/>
</dbReference>
<keyword evidence="1" id="KW-0732">Signal</keyword>
<sequence>MSWSVVAAAFAAHAATVLAAEPDPVAVLGIDETRRDDRSGDMIRTPGYGR</sequence>
<evidence type="ECO:0000256" key="1">
    <source>
        <dbReference type="SAM" id="SignalP"/>
    </source>
</evidence>
<feature type="signal peptide" evidence="1">
    <location>
        <begin position="1"/>
        <end position="19"/>
    </location>
</feature>
<dbReference type="EMBL" id="JACJID010000005">
    <property type="protein sequence ID" value="MBA8929044.1"/>
    <property type="molecule type" value="Genomic_DNA"/>
</dbReference>
<keyword evidence="3" id="KW-1185">Reference proteome</keyword>
<organism evidence="2 3">
    <name type="scientific">Kutzneria viridogrisea</name>
    <dbReference type="NCBI Taxonomy" id="47990"/>
    <lineage>
        <taxon>Bacteria</taxon>
        <taxon>Bacillati</taxon>
        <taxon>Actinomycetota</taxon>
        <taxon>Actinomycetes</taxon>
        <taxon>Pseudonocardiales</taxon>
        <taxon>Pseudonocardiaceae</taxon>
        <taxon>Kutzneria</taxon>
    </lineage>
</organism>
<proteinExistence type="predicted"/>
<reference evidence="2 3" key="1">
    <citation type="submission" date="2020-08" db="EMBL/GenBank/DDBJ databases">
        <title>Genomic Encyclopedia of Archaeal and Bacterial Type Strains, Phase II (KMG-II): from individual species to whole genera.</title>
        <authorList>
            <person name="Goeker M."/>
        </authorList>
    </citation>
    <scope>NUCLEOTIDE SEQUENCE [LARGE SCALE GENOMIC DNA]</scope>
    <source>
        <strain evidence="2 3">DSM 43850</strain>
    </source>
</reference>
<evidence type="ECO:0008006" key="4">
    <source>
        <dbReference type="Google" id="ProtNLM"/>
    </source>
</evidence>